<dbReference type="Proteomes" id="UP000327013">
    <property type="component" value="Chromosome 6"/>
</dbReference>
<keyword evidence="2" id="KW-1185">Reference proteome</keyword>
<sequence>MANRPSSFMSNYLISSVPVPGGGLTFSIERRFQTSSCGSRIGFALCFVVTLCSTASEREHQIRRCPISRSML</sequence>
<accession>A0A5N6RCH2</accession>
<evidence type="ECO:0000313" key="2">
    <source>
        <dbReference type="Proteomes" id="UP000327013"/>
    </source>
</evidence>
<organism evidence="1 2">
    <name type="scientific">Carpinus fangiana</name>
    <dbReference type="NCBI Taxonomy" id="176857"/>
    <lineage>
        <taxon>Eukaryota</taxon>
        <taxon>Viridiplantae</taxon>
        <taxon>Streptophyta</taxon>
        <taxon>Embryophyta</taxon>
        <taxon>Tracheophyta</taxon>
        <taxon>Spermatophyta</taxon>
        <taxon>Magnoliopsida</taxon>
        <taxon>eudicotyledons</taxon>
        <taxon>Gunneridae</taxon>
        <taxon>Pentapetalae</taxon>
        <taxon>rosids</taxon>
        <taxon>fabids</taxon>
        <taxon>Fagales</taxon>
        <taxon>Betulaceae</taxon>
        <taxon>Carpinus</taxon>
    </lineage>
</organism>
<gene>
    <name evidence="1" type="ORF">FH972_014187</name>
</gene>
<dbReference type="EMBL" id="CM017326">
    <property type="protein sequence ID" value="KAE8075471.1"/>
    <property type="molecule type" value="Genomic_DNA"/>
</dbReference>
<proteinExistence type="predicted"/>
<protein>
    <submittedName>
        <fullName evidence="1">Uncharacterized protein</fullName>
    </submittedName>
</protein>
<reference evidence="1 2" key="1">
    <citation type="submission" date="2019-06" db="EMBL/GenBank/DDBJ databases">
        <title>A chromosomal-level reference genome of Carpinus fangiana (Coryloideae, Betulaceae).</title>
        <authorList>
            <person name="Yang X."/>
            <person name="Wang Z."/>
            <person name="Zhang L."/>
            <person name="Hao G."/>
            <person name="Liu J."/>
            <person name="Yang Y."/>
        </authorList>
    </citation>
    <scope>NUCLEOTIDE SEQUENCE [LARGE SCALE GENOMIC DNA]</scope>
    <source>
        <strain evidence="1">Cfa_2016G</strain>
        <tissue evidence="1">Leaf</tissue>
    </source>
</reference>
<evidence type="ECO:0000313" key="1">
    <source>
        <dbReference type="EMBL" id="KAE8075471.1"/>
    </source>
</evidence>
<name>A0A5N6RCH2_9ROSI</name>
<dbReference type="AlphaFoldDB" id="A0A5N6RCH2"/>